<name>A7EAZ7_SCLS1</name>
<reference evidence="2" key="1">
    <citation type="journal article" date="2011" name="PLoS Genet.">
        <title>Genomic analysis of the necrotrophic fungal pathogens Sclerotinia sclerotiorum and Botrytis cinerea.</title>
        <authorList>
            <person name="Amselem J."/>
            <person name="Cuomo C.A."/>
            <person name="van Kan J.A."/>
            <person name="Viaud M."/>
            <person name="Benito E.P."/>
            <person name="Couloux A."/>
            <person name="Coutinho P.M."/>
            <person name="de Vries R.P."/>
            <person name="Dyer P.S."/>
            <person name="Fillinger S."/>
            <person name="Fournier E."/>
            <person name="Gout L."/>
            <person name="Hahn M."/>
            <person name="Kohn L."/>
            <person name="Lapalu N."/>
            <person name="Plummer K.M."/>
            <person name="Pradier J.M."/>
            <person name="Quevillon E."/>
            <person name="Sharon A."/>
            <person name="Simon A."/>
            <person name="ten Have A."/>
            <person name="Tudzynski B."/>
            <person name="Tudzynski P."/>
            <person name="Wincker P."/>
            <person name="Andrew M."/>
            <person name="Anthouard V."/>
            <person name="Beever R.E."/>
            <person name="Beffa R."/>
            <person name="Benoit I."/>
            <person name="Bouzid O."/>
            <person name="Brault B."/>
            <person name="Chen Z."/>
            <person name="Choquer M."/>
            <person name="Collemare J."/>
            <person name="Cotton P."/>
            <person name="Danchin E.G."/>
            <person name="Da Silva C."/>
            <person name="Gautier A."/>
            <person name="Giraud C."/>
            <person name="Giraud T."/>
            <person name="Gonzalez C."/>
            <person name="Grossetete S."/>
            <person name="Guldener U."/>
            <person name="Henrissat B."/>
            <person name="Howlett B.J."/>
            <person name="Kodira C."/>
            <person name="Kretschmer M."/>
            <person name="Lappartient A."/>
            <person name="Leroch M."/>
            <person name="Levis C."/>
            <person name="Mauceli E."/>
            <person name="Neuveglise C."/>
            <person name="Oeser B."/>
            <person name="Pearson M."/>
            <person name="Poulain J."/>
            <person name="Poussereau N."/>
            <person name="Quesneville H."/>
            <person name="Rascle C."/>
            <person name="Schumacher J."/>
            <person name="Segurens B."/>
            <person name="Sexton A."/>
            <person name="Silva E."/>
            <person name="Sirven C."/>
            <person name="Soanes D.M."/>
            <person name="Talbot N.J."/>
            <person name="Templeton M."/>
            <person name="Yandava C."/>
            <person name="Yarden O."/>
            <person name="Zeng Q."/>
            <person name="Rollins J.A."/>
            <person name="Lebrun M.H."/>
            <person name="Dickman M."/>
        </authorList>
    </citation>
    <scope>NUCLEOTIDE SEQUENCE [LARGE SCALE GENOMIC DNA]</scope>
    <source>
        <strain evidence="2">ATCC 18683 / 1980 / Ss-1</strain>
    </source>
</reference>
<accession>A7EAZ7</accession>
<keyword evidence="2" id="KW-1185">Reference proteome</keyword>
<sequence>MCWPKRNTTQNVGYHRQECDAQNGEVMRNLCRRMRLSVSCGLKAKLKAIVILNRIDGKVRRGYLRLENELLPHWNDSTHIELEIILWLEQERFSTFVPSDSW</sequence>
<dbReference type="EMBL" id="CH476623">
    <property type="protein sequence ID" value="EDN99625.1"/>
    <property type="molecule type" value="Genomic_DNA"/>
</dbReference>
<evidence type="ECO:0000313" key="1">
    <source>
        <dbReference type="EMBL" id="EDN99625.1"/>
    </source>
</evidence>
<dbReference type="HOGENOM" id="CLU_2279176_0_0_1"/>
<dbReference type="Proteomes" id="UP000001312">
    <property type="component" value="Unassembled WGS sequence"/>
</dbReference>
<proteinExistence type="predicted"/>
<protein>
    <submittedName>
        <fullName evidence="1">Uncharacterized protein</fullName>
    </submittedName>
</protein>
<gene>
    <name evidence="1" type="ORF">SS1G_02483</name>
</gene>
<dbReference type="AlphaFoldDB" id="A7EAZ7"/>
<organism evidence="1 2">
    <name type="scientific">Sclerotinia sclerotiorum (strain ATCC 18683 / 1980 / Ss-1)</name>
    <name type="common">White mold</name>
    <name type="synonym">Whetzelinia sclerotiorum</name>
    <dbReference type="NCBI Taxonomy" id="665079"/>
    <lineage>
        <taxon>Eukaryota</taxon>
        <taxon>Fungi</taxon>
        <taxon>Dikarya</taxon>
        <taxon>Ascomycota</taxon>
        <taxon>Pezizomycotina</taxon>
        <taxon>Leotiomycetes</taxon>
        <taxon>Helotiales</taxon>
        <taxon>Sclerotiniaceae</taxon>
        <taxon>Sclerotinia</taxon>
    </lineage>
</organism>
<dbReference type="GeneID" id="5492620"/>
<dbReference type="RefSeq" id="XP_001596263.1">
    <property type="nucleotide sequence ID" value="XM_001596213.1"/>
</dbReference>
<evidence type="ECO:0000313" key="2">
    <source>
        <dbReference type="Proteomes" id="UP000001312"/>
    </source>
</evidence>
<dbReference type="KEGG" id="ssl:SS1G_02483"/>
<dbReference type="InParanoid" id="A7EAZ7"/>